<feature type="transmembrane region" description="Helical" evidence="11">
    <location>
        <begin position="354"/>
        <end position="383"/>
    </location>
</feature>
<feature type="transmembrane region" description="Helical" evidence="11">
    <location>
        <begin position="232"/>
        <end position="255"/>
    </location>
</feature>
<evidence type="ECO:0000256" key="8">
    <source>
        <dbReference type="ARBA" id="ARBA00023136"/>
    </source>
</evidence>
<sequence>MHANQAGDPSPASVFTSGGALARPSSLRSDMQPRFTHAATPPPSLSRHAVDTARLAAPLAIAQLSQMAMGVTDTILLGSLGPDALAAGGLGANLFFVVVTLLQGVLTSVSVSVAHARGANDDDRVPHIYWTGLVLSILLAIPAFVLLSYAEPLMLAFNEPATLARNVGEYCAVLRWGAPGSLIGIGMMRAFLPAIGAARRLLWVSIGGVFVNGFLNYGLIHGAYGLPKYGFLGSAAATTITVWAIALALVAFLHLRPRYRHFVVASRPRLPLMGELFGIGWPVAITYGVESTLFLATGMTVGLLGEAPLAAHQIALNVASVAFMVPLAIGQAANVRVGYWIGAGVPVAARHAGFVAIGLGVVFMMLSGVVLIVAPHAIVGLYLHLDDPANAQTVALATSLLGVAAVFQIVDGMQTVGSGCLRGLKDTRIPMLAAAFGYWGIGFPTGYVLAFHFQAGTKGLWWGLAAGLASVAALMTWRFHRMSRRMIESGIGKGAGELQRNA</sequence>
<evidence type="ECO:0000256" key="6">
    <source>
        <dbReference type="ARBA" id="ARBA00022989"/>
    </source>
</evidence>
<feature type="region of interest" description="Disordered" evidence="10">
    <location>
        <begin position="1"/>
        <end position="47"/>
    </location>
</feature>
<name>A0A158GWJ3_9BURK</name>
<dbReference type="InterPro" id="IPR048279">
    <property type="entry name" value="MdtK-like"/>
</dbReference>
<evidence type="ECO:0000256" key="7">
    <source>
        <dbReference type="ARBA" id="ARBA00023065"/>
    </source>
</evidence>
<proteinExistence type="predicted"/>
<keyword evidence="4" id="KW-1003">Cell membrane</keyword>
<dbReference type="Proteomes" id="UP000054977">
    <property type="component" value="Unassembled WGS sequence"/>
</dbReference>
<feature type="transmembrane region" description="Helical" evidence="11">
    <location>
        <begin position="94"/>
        <end position="116"/>
    </location>
</feature>
<dbReference type="GO" id="GO:0015297">
    <property type="term" value="F:antiporter activity"/>
    <property type="evidence" value="ECO:0007669"/>
    <property type="project" value="UniProtKB-KW"/>
</dbReference>
<evidence type="ECO:0000256" key="10">
    <source>
        <dbReference type="SAM" id="MobiDB-lite"/>
    </source>
</evidence>
<evidence type="ECO:0000256" key="2">
    <source>
        <dbReference type="ARBA" id="ARBA00022448"/>
    </source>
</evidence>
<evidence type="ECO:0000256" key="1">
    <source>
        <dbReference type="ARBA" id="ARBA00004429"/>
    </source>
</evidence>
<keyword evidence="8 11" id="KW-0472">Membrane</keyword>
<evidence type="ECO:0000256" key="3">
    <source>
        <dbReference type="ARBA" id="ARBA00022449"/>
    </source>
</evidence>
<dbReference type="InterPro" id="IPR002528">
    <property type="entry name" value="MATE_fam"/>
</dbReference>
<dbReference type="GO" id="GO:0005886">
    <property type="term" value="C:plasma membrane"/>
    <property type="evidence" value="ECO:0007669"/>
    <property type="project" value="UniProtKB-SubCell"/>
</dbReference>
<feature type="transmembrane region" description="Helical" evidence="11">
    <location>
        <begin position="459"/>
        <end position="477"/>
    </location>
</feature>
<evidence type="ECO:0000256" key="4">
    <source>
        <dbReference type="ARBA" id="ARBA00022475"/>
    </source>
</evidence>
<dbReference type="PIRSF" id="PIRSF006603">
    <property type="entry name" value="DinF"/>
    <property type="match status" value="1"/>
</dbReference>
<keyword evidence="5 11" id="KW-0812">Transmembrane</keyword>
<keyword evidence="3" id="KW-0050">Antiport</keyword>
<feature type="transmembrane region" description="Helical" evidence="11">
    <location>
        <begin position="431"/>
        <end position="453"/>
    </location>
</feature>
<dbReference type="GO" id="GO:0006811">
    <property type="term" value="P:monoatomic ion transport"/>
    <property type="evidence" value="ECO:0007669"/>
    <property type="project" value="UniProtKB-KW"/>
</dbReference>
<organism evidence="12 13">
    <name type="scientific">Caballeronia humi</name>
    <dbReference type="NCBI Taxonomy" id="326474"/>
    <lineage>
        <taxon>Bacteria</taxon>
        <taxon>Pseudomonadati</taxon>
        <taxon>Pseudomonadota</taxon>
        <taxon>Betaproteobacteria</taxon>
        <taxon>Burkholderiales</taxon>
        <taxon>Burkholderiaceae</taxon>
        <taxon>Caballeronia</taxon>
    </lineage>
</organism>
<protein>
    <recommendedName>
        <fullName evidence="9">Multidrug-efflux transporter</fullName>
    </recommendedName>
</protein>
<dbReference type="InterPro" id="IPR050222">
    <property type="entry name" value="MATE_MdtK"/>
</dbReference>
<dbReference type="EMBL" id="FCNW02000010">
    <property type="protein sequence ID" value="SAL36217.1"/>
    <property type="molecule type" value="Genomic_DNA"/>
</dbReference>
<feature type="transmembrane region" description="Helical" evidence="11">
    <location>
        <begin position="389"/>
        <end position="410"/>
    </location>
</feature>
<dbReference type="NCBIfam" id="TIGR00797">
    <property type="entry name" value="matE"/>
    <property type="match status" value="1"/>
</dbReference>
<dbReference type="PANTHER" id="PTHR43298:SF2">
    <property type="entry name" value="FMN_FAD EXPORTER YEEO-RELATED"/>
    <property type="match status" value="1"/>
</dbReference>
<dbReference type="AlphaFoldDB" id="A0A158GWJ3"/>
<accession>A0A158GWJ3</accession>
<dbReference type="STRING" id="326474.AWB65_02609"/>
<dbReference type="GO" id="GO:0042910">
    <property type="term" value="F:xenobiotic transmembrane transporter activity"/>
    <property type="evidence" value="ECO:0007669"/>
    <property type="project" value="InterPro"/>
</dbReference>
<feature type="transmembrane region" description="Helical" evidence="11">
    <location>
        <begin position="128"/>
        <end position="150"/>
    </location>
</feature>
<evidence type="ECO:0000256" key="9">
    <source>
        <dbReference type="ARBA" id="ARBA00031636"/>
    </source>
</evidence>
<feature type="transmembrane region" description="Helical" evidence="11">
    <location>
        <begin position="276"/>
        <end position="304"/>
    </location>
</feature>
<gene>
    <name evidence="12" type="ORF">AWB65_02609</name>
</gene>
<comment type="subcellular location">
    <subcellularLocation>
        <location evidence="1">Cell inner membrane</location>
        <topology evidence="1">Multi-pass membrane protein</topology>
    </subcellularLocation>
</comment>
<evidence type="ECO:0000313" key="12">
    <source>
        <dbReference type="EMBL" id="SAL36217.1"/>
    </source>
</evidence>
<keyword evidence="2" id="KW-0813">Transport</keyword>
<dbReference type="PANTHER" id="PTHR43298">
    <property type="entry name" value="MULTIDRUG RESISTANCE PROTEIN NORM-RELATED"/>
    <property type="match status" value="1"/>
</dbReference>
<keyword evidence="6 11" id="KW-1133">Transmembrane helix</keyword>
<dbReference type="CDD" id="cd13131">
    <property type="entry name" value="MATE_NorM_like"/>
    <property type="match status" value="1"/>
</dbReference>
<evidence type="ECO:0000256" key="11">
    <source>
        <dbReference type="SAM" id="Phobius"/>
    </source>
</evidence>
<comment type="caution">
    <text evidence="12">The sequence shown here is derived from an EMBL/GenBank/DDBJ whole genome shotgun (WGS) entry which is preliminary data.</text>
</comment>
<dbReference type="Pfam" id="PF01554">
    <property type="entry name" value="MatE"/>
    <property type="match status" value="2"/>
</dbReference>
<feature type="transmembrane region" description="Helical" evidence="11">
    <location>
        <begin position="173"/>
        <end position="192"/>
    </location>
</feature>
<evidence type="ECO:0000256" key="5">
    <source>
        <dbReference type="ARBA" id="ARBA00022692"/>
    </source>
</evidence>
<reference evidence="12" key="1">
    <citation type="submission" date="2016-01" db="EMBL/GenBank/DDBJ databases">
        <authorList>
            <person name="Peeters C."/>
        </authorList>
    </citation>
    <scope>NUCLEOTIDE SEQUENCE [LARGE SCALE GENOMIC DNA]</scope>
    <source>
        <strain evidence="12">LMG 22934</strain>
    </source>
</reference>
<feature type="transmembrane region" description="Helical" evidence="11">
    <location>
        <begin position="201"/>
        <end position="220"/>
    </location>
</feature>
<keyword evidence="7" id="KW-0406">Ion transport</keyword>
<feature type="transmembrane region" description="Helical" evidence="11">
    <location>
        <begin position="310"/>
        <end position="333"/>
    </location>
</feature>
<evidence type="ECO:0000313" key="13">
    <source>
        <dbReference type="Proteomes" id="UP000054977"/>
    </source>
</evidence>
<keyword evidence="13" id="KW-1185">Reference proteome</keyword>